<reference evidence="1 2" key="1">
    <citation type="journal article" date="2013" name="Curr. Biol.">
        <title>The Genome of the Foraminiferan Reticulomyxa filosa.</title>
        <authorList>
            <person name="Glockner G."/>
            <person name="Hulsmann N."/>
            <person name="Schleicher M."/>
            <person name="Noegel A.A."/>
            <person name="Eichinger L."/>
            <person name="Gallinger C."/>
            <person name="Pawlowski J."/>
            <person name="Sierra R."/>
            <person name="Euteneuer U."/>
            <person name="Pillet L."/>
            <person name="Moustafa A."/>
            <person name="Platzer M."/>
            <person name="Groth M."/>
            <person name="Szafranski K."/>
            <person name="Schliwa M."/>
        </authorList>
    </citation>
    <scope>NUCLEOTIDE SEQUENCE [LARGE SCALE GENOMIC DNA]</scope>
</reference>
<organism evidence="1 2">
    <name type="scientific">Reticulomyxa filosa</name>
    <dbReference type="NCBI Taxonomy" id="46433"/>
    <lineage>
        <taxon>Eukaryota</taxon>
        <taxon>Sar</taxon>
        <taxon>Rhizaria</taxon>
        <taxon>Retaria</taxon>
        <taxon>Foraminifera</taxon>
        <taxon>Monothalamids</taxon>
        <taxon>Reticulomyxidae</taxon>
        <taxon>Reticulomyxa</taxon>
    </lineage>
</organism>
<dbReference type="EMBL" id="ASPP01039923">
    <property type="protein sequence ID" value="ETO00836.1"/>
    <property type="molecule type" value="Genomic_DNA"/>
</dbReference>
<evidence type="ECO:0008006" key="3">
    <source>
        <dbReference type="Google" id="ProtNLM"/>
    </source>
</evidence>
<dbReference type="InterPro" id="IPR013083">
    <property type="entry name" value="Znf_RING/FYVE/PHD"/>
</dbReference>
<dbReference type="AlphaFoldDB" id="X6LHJ0"/>
<evidence type="ECO:0000313" key="1">
    <source>
        <dbReference type="EMBL" id="ETO00836.1"/>
    </source>
</evidence>
<keyword evidence="2" id="KW-1185">Reference proteome</keyword>
<feature type="non-terminal residue" evidence="1">
    <location>
        <position position="165"/>
    </location>
</feature>
<name>X6LHJ0_RETFI</name>
<dbReference type="Proteomes" id="UP000023152">
    <property type="component" value="Unassembled WGS sequence"/>
</dbReference>
<gene>
    <name evidence="1" type="ORF">RFI_36604</name>
</gene>
<proteinExistence type="predicted"/>
<protein>
    <recommendedName>
        <fullName evidence="3">TRAF-type domain-containing protein</fullName>
    </recommendedName>
</protein>
<accession>X6LHJ0</accession>
<evidence type="ECO:0000313" key="2">
    <source>
        <dbReference type="Proteomes" id="UP000023152"/>
    </source>
</evidence>
<comment type="caution">
    <text evidence="1">The sequence shown here is derived from an EMBL/GenBank/DDBJ whole genome shotgun (WGS) entry which is preliminary data.</text>
</comment>
<dbReference type="Gene3D" id="3.30.40.10">
    <property type="entry name" value="Zinc/RING finger domain, C3HC4 (zinc finger)"/>
    <property type="match status" value="1"/>
</dbReference>
<sequence length="165" mass="19122">MEDEKSKDNAKLDLKSVSQQQSCFDKNWILQLNQHEDIHEFICLVCKQVANDPMEINCTQHKNMDESLIVGENCLNQFLSQNPNSCPVESHDNCLYFQSRVAKRCINELDVICPRQFEQEQEQQLQMSIHQGHKEGETPGFVNCNFKGKVKQVNNHLEHSCCLQI</sequence>